<reference evidence="4" key="1">
    <citation type="submission" date="2023-06" db="EMBL/GenBank/DDBJ databases">
        <title>Genome-scale phylogeny and comparative genomics of the fungal order Sordariales.</title>
        <authorList>
            <consortium name="Lawrence Berkeley National Laboratory"/>
            <person name="Hensen N."/>
            <person name="Bonometti L."/>
            <person name="Westerberg I."/>
            <person name="Brannstrom I.O."/>
            <person name="Guillou S."/>
            <person name="Cros-Aarteil S."/>
            <person name="Calhoun S."/>
            <person name="Haridas S."/>
            <person name="Kuo A."/>
            <person name="Mondo S."/>
            <person name="Pangilinan J."/>
            <person name="Riley R."/>
            <person name="Labutti K."/>
            <person name="Andreopoulos B."/>
            <person name="Lipzen A."/>
            <person name="Chen C."/>
            <person name="Yanf M."/>
            <person name="Daum C."/>
            <person name="Ng V."/>
            <person name="Clum A."/>
            <person name="Steindorff A."/>
            <person name="Ohm R."/>
            <person name="Martin F."/>
            <person name="Silar P."/>
            <person name="Natvig D."/>
            <person name="Lalanne C."/>
            <person name="Gautier V."/>
            <person name="Ament-Velasquez S.L."/>
            <person name="Kruys A."/>
            <person name="Hutchinson M.I."/>
            <person name="Powell A.J."/>
            <person name="Barry K."/>
            <person name="Miller A.N."/>
            <person name="Grigoriev I.V."/>
            <person name="Debuchy R."/>
            <person name="Gladieux P."/>
            <person name="Thoren M.H."/>
            <person name="Johannesson H."/>
        </authorList>
    </citation>
    <scope>NUCLEOTIDE SEQUENCE</scope>
    <source>
        <strain evidence="4">CBS 606.72</strain>
    </source>
</reference>
<dbReference type="AlphaFoldDB" id="A0AA39WS08"/>
<organism evidence="4 5">
    <name type="scientific">Immersiella caudata</name>
    <dbReference type="NCBI Taxonomy" id="314043"/>
    <lineage>
        <taxon>Eukaryota</taxon>
        <taxon>Fungi</taxon>
        <taxon>Dikarya</taxon>
        <taxon>Ascomycota</taxon>
        <taxon>Pezizomycotina</taxon>
        <taxon>Sordariomycetes</taxon>
        <taxon>Sordariomycetidae</taxon>
        <taxon>Sordariales</taxon>
        <taxon>Lasiosphaeriaceae</taxon>
        <taxon>Immersiella</taxon>
    </lineage>
</organism>
<evidence type="ECO:0000256" key="3">
    <source>
        <dbReference type="ARBA" id="ARBA00023002"/>
    </source>
</evidence>
<dbReference type="GO" id="GO:0048038">
    <property type="term" value="F:quinone binding"/>
    <property type="evidence" value="ECO:0007669"/>
    <property type="project" value="TreeGrafter"/>
</dbReference>
<dbReference type="PRINTS" id="PR00080">
    <property type="entry name" value="SDRFAMILY"/>
</dbReference>
<dbReference type="InterPro" id="IPR002347">
    <property type="entry name" value="SDR_fam"/>
</dbReference>
<evidence type="ECO:0000313" key="4">
    <source>
        <dbReference type="EMBL" id="KAK0620531.1"/>
    </source>
</evidence>
<keyword evidence="2" id="KW-0521">NADP</keyword>
<dbReference type="PANTHER" id="PTHR42760">
    <property type="entry name" value="SHORT-CHAIN DEHYDROGENASES/REDUCTASES FAMILY MEMBER"/>
    <property type="match status" value="1"/>
</dbReference>
<dbReference type="SUPFAM" id="SSF51735">
    <property type="entry name" value="NAD(P)-binding Rossmann-fold domains"/>
    <property type="match status" value="1"/>
</dbReference>
<name>A0AA39WS08_9PEZI</name>
<evidence type="ECO:0000256" key="2">
    <source>
        <dbReference type="ARBA" id="ARBA00022857"/>
    </source>
</evidence>
<accession>A0AA39WS08</accession>
<dbReference type="Proteomes" id="UP001175000">
    <property type="component" value="Unassembled WGS sequence"/>
</dbReference>
<dbReference type="EMBL" id="JAULSU010000004">
    <property type="protein sequence ID" value="KAK0620531.1"/>
    <property type="molecule type" value="Genomic_DNA"/>
</dbReference>
<dbReference type="PANTHER" id="PTHR42760:SF133">
    <property type="entry name" value="3-OXOACYL-[ACYL-CARRIER-PROTEIN] REDUCTASE"/>
    <property type="match status" value="1"/>
</dbReference>
<sequence>MAPDTLSLANKTAIITGSGRENGIGAAIAHALARNGANVVINYVSPSSASRAAKVEATLKPLGVKVLVVQADVSTPQGAAKLVKETLRGFGVDKIDILVNNAGDGTGQGKLLLDLSPEEVHQAFAVNTFSTVFATQAVAPYMPNGGRIVNVGSIVSRLSTLPGVSIYGASKAAQEFLTGALATELGSSKGITVNTVAPGPTATDASSWYPDNELRADAMVKMAGASKADKMAGSADEIADAVLLVVSEQARWITGQYIAASGGMTD</sequence>
<dbReference type="Gene3D" id="3.40.50.720">
    <property type="entry name" value="NAD(P)-binding Rossmann-like Domain"/>
    <property type="match status" value="1"/>
</dbReference>
<proteinExistence type="inferred from homology"/>
<dbReference type="PRINTS" id="PR00081">
    <property type="entry name" value="GDHRDH"/>
</dbReference>
<comment type="caution">
    <text evidence="4">The sequence shown here is derived from an EMBL/GenBank/DDBJ whole genome shotgun (WGS) entry which is preliminary data.</text>
</comment>
<keyword evidence="5" id="KW-1185">Reference proteome</keyword>
<comment type="similarity">
    <text evidence="1">Belongs to the short-chain dehydrogenases/reductases (SDR) family.</text>
</comment>
<gene>
    <name evidence="4" type="ORF">B0T14DRAFT_430266</name>
</gene>
<dbReference type="GO" id="GO:0006633">
    <property type="term" value="P:fatty acid biosynthetic process"/>
    <property type="evidence" value="ECO:0007669"/>
    <property type="project" value="TreeGrafter"/>
</dbReference>
<dbReference type="FunFam" id="3.40.50.720:FF:000084">
    <property type="entry name" value="Short-chain dehydrogenase reductase"/>
    <property type="match status" value="1"/>
</dbReference>
<dbReference type="Pfam" id="PF13561">
    <property type="entry name" value="adh_short_C2"/>
    <property type="match status" value="1"/>
</dbReference>
<evidence type="ECO:0000313" key="5">
    <source>
        <dbReference type="Proteomes" id="UP001175000"/>
    </source>
</evidence>
<keyword evidence="3" id="KW-0560">Oxidoreductase</keyword>
<dbReference type="GO" id="GO:0016616">
    <property type="term" value="F:oxidoreductase activity, acting on the CH-OH group of donors, NAD or NADP as acceptor"/>
    <property type="evidence" value="ECO:0007669"/>
    <property type="project" value="TreeGrafter"/>
</dbReference>
<protein>
    <submittedName>
        <fullName evidence="4">Uncharacterized protein</fullName>
    </submittedName>
</protein>
<evidence type="ECO:0000256" key="1">
    <source>
        <dbReference type="ARBA" id="ARBA00006484"/>
    </source>
</evidence>
<dbReference type="InterPro" id="IPR036291">
    <property type="entry name" value="NAD(P)-bd_dom_sf"/>
</dbReference>